<keyword evidence="16 18" id="KW-0472">Membrane</keyword>
<evidence type="ECO:0000256" key="3">
    <source>
        <dbReference type="ARBA" id="ARBA00007012"/>
    </source>
</evidence>
<keyword evidence="13 18" id="KW-0520">NAD</keyword>
<sequence>MKVFIFLVLSSSLLTASSMSWITCWVGLEINLLAFLPLMGHSKDNLSTEAMTKYFITQSMASMLLIFSILLTTFPKFYKTVEPSTFMFLALSLKLGLVPFHFWLPETASGLSWKINFILMTWQKLAPFSLIMNILISTPMKMIALTAVSSSITGSLMGNNQTCLRKMMSFSSINHLGWMLSASMCSNKTWLIYYLTYSILNLNIMIPLSKMKIFYFHQLIKFNLKPLTYKISFLINFLSLSGLPPLFGFFPKWITIYSLVMLNFNFMALSLILSTLMAIYFYLQFTFSSLILMSSTTKTPSYPYFSYNNYNFMSYSAMSMSMNFSLIFIYLFYL</sequence>
<gene>
    <name evidence="21" type="primary">nad2</name>
</gene>
<geneLocation type="mitochondrion" evidence="21"/>
<feature type="chain" id="PRO_5016814473" description="NADH-ubiquinone oxidoreductase chain 2" evidence="19">
    <location>
        <begin position="19"/>
        <end position="334"/>
    </location>
</feature>
<evidence type="ECO:0000256" key="7">
    <source>
        <dbReference type="ARBA" id="ARBA00022660"/>
    </source>
</evidence>
<dbReference type="PANTHER" id="PTHR46552:SF1">
    <property type="entry name" value="NADH-UBIQUINONE OXIDOREDUCTASE CHAIN 2"/>
    <property type="match status" value="1"/>
</dbReference>
<feature type="signal peptide" evidence="19">
    <location>
        <begin position="1"/>
        <end position="18"/>
    </location>
</feature>
<dbReference type="GO" id="GO:0006120">
    <property type="term" value="P:mitochondrial electron transport, NADH to ubiquinone"/>
    <property type="evidence" value="ECO:0007669"/>
    <property type="project" value="InterPro"/>
</dbReference>
<keyword evidence="9 18" id="KW-0999">Mitochondrion inner membrane</keyword>
<evidence type="ECO:0000256" key="17">
    <source>
        <dbReference type="ARBA" id="ARBA00049551"/>
    </source>
</evidence>
<dbReference type="Pfam" id="PF00361">
    <property type="entry name" value="Proton_antipo_M"/>
    <property type="match status" value="1"/>
</dbReference>
<evidence type="ECO:0000256" key="1">
    <source>
        <dbReference type="ARBA" id="ARBA00003257"/>
    </source>
</evidence>
<evidence type="ECO:0000256" key="11">
    <source>
        <dbReference type="ARBA" id="ARBA00022982"/>
    </source>
</evidence>
<keyword evidence="8 18" id="KW-0812">Transmembrane</keyword>
<feature type="transmembrane region" description="Helical" evidence="18">
    <location>
        <begin position="312"/>
        <end position="333"/>
    </location>
</feature>
<keyword evidence="12 18" id="KW-1133">Transmembrane helix</keyword>
<feature type="domain" description="NADH:quinone oxidoreductase/Mrp antiporter transmembrane" evidence="20">
    <location>
        <begin position="18"/>
        <end position="275"/>
    </location>
</feature>
<keyword evidence="6" id="KW-0813">Transport</keyword>
<evidence type="ECO:0000256" key="6">
    <source>
        <dbReference type="ARBA" id="ARBA00022448"/>
    </source>
</evidence>
<accession>A0A343A5W3</accession>
<keyword evidence="14 18" id="KW-0830">Ubiquinone</keyword>
<dbReference type="GO" id="GO:0008137">
    <property type="term" value="F:NADH dehydrogenase (ubiquinone) activity"/>
    <property type="evidence" value="ECO:0007669"/>
    <property type="project" value="UniProtKB-EC"/>
</dbReference>
<evidence type="ECO:0000256" key="9">
    <source>
        <dbReference type="ARBA" id="ARBA00022792"/>
    </source>
</evidence>
<comment type="subcellular location">
    <subcellularLocation>
        <location evidence="2 18">Mitochondrion inner membrane</location>
        <topology evidence="2 18">Multi-pass membrane protein</topology>
    </subcellularLocation>
</comment>
<evidence type="ECO:0000256" key="5">
    <source>
        <dbReference type="ARBA" id="ARBA00021008"/>
    </source>
</evidence>
<keyword evidence="7 18" id="KW-0679">Respiratory chain</keyword>
<feature type="transmembrane region" description="Helical" evidence="18">
    <location>
        <begin position="229"/>
        <end position="250"/>
    </location>
</feature>
<dbReference type="InterPro" id="IPR050175">
    <property type="entry name" value="Complex_I_Subunit_2"/>
</dbReference>
<proteinExistence type="inferred from homology"/>
<evidence type="ECO:0000256" key="13">
    <source>
        <dbReference type="ARBA" id="ARBA00023027"/>
    </source>
</evidence>
<feature type="transmembrane region" description="Helical" evidence="18">
    <location>
        <begin position="54"/>
        <end position="74"/>
    </location>
</feature>
<comment type="catalytic activity">
    <reaction evidence="17 18">
        <text>a ubiquinone + NADH + 5 H(+)(in) = a ubiquinol + NAD(+) + 4 H(+)(out)</text>
        <dbReference type="Rhea" id="RHEA:29091"/>
        <dbReference type="Rhea" id="RHEA-COMP:9565"/>
        <dbReference type="Rhea" id="RHEA-COMP:9566"/>
        <dbReference type="ChEBI" id="CHEBI:15378"/>
        <dbReference type="ChEBI" id="CHEBI:16389"/>
        <dbReference type="ChEBI" id="CHEBI:17976"/>
        <dbReference type="ChEBI" id="CHEBI:57540"/>
        <dbReference type="ChEBI" id="CHEBI:57945"/>
        <dbReference type="EC" id="7.1.1.2"/>
    </reaction>
</comment>
<comment type="function">
    <text evidence="18">Core subunit of the mitochondrial membrane respiratory chain NADH dehydrogenase (Complex I) which catalyzes electron transfer from NADH through the respiratory chain, using ubiquinone as an electron acceptor. Essential for the catalytic activity and assembly of complex I.</text>
</comment>
<evidence type="ECO:0000256" key="2">
    <source>
        <dbReference type="ARBA" id="ARBA00004448"/>
    </source>
</evidence>
<keyword evidence="15 18" id="KW-0496">Mitochondrion</keyword>
<evidence type="ECO:0000256" key="8">
    <source>
        <dbReference type="ARBA" id="ARBA00022692"/>
    </source>
</evidence>
<dbReference type="EMBL" id="KX035176">
    <property type="protein sequence ID" value="AOY39942.1"/>
    <property type="molecule type" value="Genomic_DNA"/>
</dbReference>
<keyword evidence="10 18" id="KW-1278">Translocase</keyword>
<evidence type="ECO:0000256" key="10">
    <source>
        <dbReference type="ARBA" id="ARBA00022967"/>
    </source>
</evidence>
<evidence type="ECO:0000256" key="19">
    <source>
        <dbReference type="SAM" id="SignalP"/>
    </source>
</evidence>
<feature type="transmembrane region" description="Helical" evidence="18">
    <location>
        <begin position="115"/>
        <end position="136"/>
    </location>
</feature>
<dbReference type="EC" id="7.1.1.2" evidence="4 18"/>
<reference evidence="21" key="1">
    <citation type="submission" date="2016-04" db="EMBL/GenBank/DDBJ databases">
        <title>Mitochondria of Scolytid beetles.</title>
        <authorList>
            <person name="Miller K."/>
            <person name="Linard B."/>
            <person name="Vogler A.P."/>
        </authorList>
    </citation>
    <scope>NUCLEOTIDE SEQUENCE</scope>
</reference>
<dbReference type="GO" id="GO:0005743">
    <property type="term" value="C:mitochondrial inner membrane"/>
    <property type="evidence" value="ECO:0007669"/>
    <property type="project" value="UniProtKB-SubCell"/>
</dbReference>
<dbReference type="PANTHER" id="PTHR46552">
    <property type="entry name" value="NADH-UBIQUINONE OXIDOREDUCTASE CHAIN 2"/>
    <property type="match status" value="1"/>
</dbReference>
<comment type="similarity">
    <text evidence="3 18">Belongs to the complex I subunit 2 family.</text>
</comment>
<comment type="function">
    <text evidence="1">Core subunit of the mitochondrial membrane respiratory chain NADH dehydrogenase (Complex I) that is believed to belong to the minimal assembly required for catalysis. Complex I functions in the transfer of electrons from NADH to the respiratory chain. The immediate electron acceptor for the enzyme is believed to be ubiquinone.</text>
</comment>
<keyword evidence="19" id="KW-0732">Signal</keyword>
<evidence type="ECO:0000256" key="12">
    <source>
        <dbReference type="ARBA" id="ARBA00022989"/>
    </source>
</evidence>
<dbReference type="InterPro" id="IPR001750">
    <property type="entry name" value="ND/Mrp_TM"/>
</dbReference>
<evidence type="ECO:0000256" key="15">
    <source>
        <dbReference type="ARBA" id="ARBA00023128"/>
    </source>
</evidence>
<evidence type="ECO:0000256" key="14">
    <source>
        <dbReference type="ARBA" id="ARBA00023075"/>
    </source>
</evidence>
<feature type="transmembrane region" description="Helical" evidence="18">
    <location>
        <begin position="190"/>
        <end position="209"/>
    </location>
</feature>
<evidence type="ECO:0000313" key="21">
    <source>
        <dbReference type="EMBL" id="AOY39942.1"/>
    </source>
</evidence>
<evidence type="ECO:0000256" key="16">
    <source>
        <dbReference type="ARBA" id="ARBA00023136"/>
    </source>
</evidence>
<keyword evidence="11 18" id="KW-0249">Electron transport</keyword>
<dbReference type="AlphaFoldDB" id="A0A343A5W3"/>
<feature type="transmembrane region" description="Helical" evidence="18">
    <location>
        <begin position="262"/>
        <end position="283"/>
    </location>
</feature>
<evidence type="ECO:0000259" key="20">
    <source>
        <dbReference type="Pfam" id="PF00361"/>
    </source>
</evidence>
<feature type="transmembrane region" description="Helical" evidence="18">
    <location>
        <begin position="86"/>
        <end position="103"/>
    </location>
</feature>
<evidence type="ECO:0000256" key="4">
    <source>
        <dbReference type="ARBA" id="ARBA00012944"/>
    </source>
</evidence>
<name>A0A343A5W3_9CUCU</name>
<dbReference type="InterPro" id="IPR003917">
    <property type="entry name" value="NADH_UbQ_OxRdtase_chain2"/>
</dbReference>
<evidence type="ECO:0000256" key="18">
    <source>
        <dbReference type="RuleBase" id="RU003403"/>
    </source>
</evidence>
<dbReference type="PRINTS" id="PR01436">
    <property type="entry name" value="NADHDHGNASE2"/>
</dbReference>
<protein>
    <recommendedName>
        <fullName evidence="5 18">NADH-ubiquinone oxidoreductase chain 2</fullName>
        <ecNumber evidence="4 18">7.1.1.2</ecNumber>
    </recommendedName>
</protein>
<organism evidence="21">
    <name type="scientific">Curculionidae sp. BMNH 1040049</name>
    <dbReference type="NCBI Taxonomy" id="1903777"/>
    <lineage>
        <taxon>Eukaryota</taxon>
        <taxon>Metazoa</taxon>
        <taxon>Ecdysozoa</taxon>
        <taxon>Arthropoda</taxon>
        <taxon>Hexapoda</taxon>
        <taxon>Insecta</taxon>
        <taxon>Pterygota</taxon>
        <taxon>Neoptera</taxon>
        <taxon>Endopterygota</taxon>
        <taxon>Coleoptera</taxon>
        <taxon>Polyphaga</taxon>
        <taxon>Cucujiformia</taxon>
        <taxon>Curculionidae</taxon>
    </lineage>
</organism>